<comment type="caution">
    <text evidence="1">The sequence shown here is derived from an EMBL/GenBank/DDBJ whole genome shotgun (WGS) entry which is preliminary data.</text>
</comment>
<accession>A0AAD7MB38</accession>
<keyword evidence="2" id="KW-1185">Reference proteome</keyword>
<gene>
    <name evidence="1" type="ORF">B0H17DRAFT_1031101</name>
</gene>
<evidence type="ECO:0000313" key="1">
    <source>
        <dbReference type="EMBL" id="KAJ7708858.1"/>
    </source>
</evidence>
<evidence type="ECO:0000313" key="2">
    <source>
        <dbReference type="Proteomes" id="UP001221757"/>
    </source>
</evidence>
<organism evidence="1 2">
    <name type="scientific">Mycena rosella</name>
    <name type="common">Pink bonnet</name>
    <name type="synonym">Agaricus rosellus</name>
    <dbReference type="NCBI Taxonomy" id="1033263"/>
    <lineage>
        <taxon>Eukaryota</taxon>
        <taxon>Fungi</taxon>
        <taxon>Dikarya</taxon>
        <taxon>Basidiomycota</taxon>
        <taxon>Agaricomycotina</taxon>
        <taxon>Agaricomycetes</taxon>
        <taxon>Agaricomycetidae</taxon>
        <taxon>Agaricales</taxon>
        <taxon>Marasmiineae</taxon>
        <taxon>Mycenaceae</taxon>
        <taxon>Mycena</taxon>
    </lineage>
</organism>
<dbReference type="EMBL" id="JARKIE010000003">
    <property type="protein sequence ID" value="KAJ7708858.1"/>
    <property type="molecule type" value="Genomic_DNA"/>
</dbReference>
<protein>
    <submittedName>
        <fullName evidence="1">Uncharacterized protein</fullName>
    </submittedName>
</protein>
<dbReference type="AlphaFoldDB" id="A0AAD7MB38"/>
<name>A0AAD7MB38_MYCRO</name>
<reference evidence="1" key="1">
    <citation type="submission" date="2023-03" db="EMBL/GenBank/DDBJ databases">
        <title>Massive genome expansion in bonnet fungi (Mycena s.s.) driven by repeated elements and novel gene families across ecological guilds.</title>
        <authorList>
            <consortium name="Lawrence Berkeley National Laboratory"/>
            <person name="Harder C.B."/>
            <person name="Miyauchi S."/>
            <person name="Viragh M."/>
            <person name="Kuo A."/>
            <person name="Thoen E."/>
            <person name="Andreopoulos B."/>
            <person name="Lu D."/>
            <person name="Skrede I."/>
            <person name="Drula E."/>
            <person name="Henrissat B."/>
            <person name="Morin E."/>
            <person name="Kohler A."/>
            <person name="Barry K."/>
            <person name="LaButti K."/>
            <person name="Morin E."/>
            <person name="Salamov A."/>
            <person name="Lipzen A."/>
            <person name="Mereny Z."/>
            <person name="Hegedus B."/>
            <person name="Baldrian P."/>
            <person name="Stursova M."/>
            <person name="Weitz H."/>
            <person name="Taylor A."/>
            <person name="Grigoriev I.V."/>
            <person name="Nagy L.G."/>
            <person name="Martin F."/>
            <person name="Kauserud H."/>
        </authorList>
    </citation>
    <scope>NUCLEOTIDE SEQUENCE</scope>
    <source>
        <strain evidence="1">CBHHK067</strain>
    </source>
</reference>
<proteinExistence type="predicted"/>
<dbReference type="Proteomes" id="UP001221757">
    <property type="component" value="Unassembled WGS sequence"/>
</dbReference>
<sequence>MTCLTHLPPPFPPLFIKDVLDRHPQVVLHGDPAAIARLLSTQLSGDFEARRSALLELCRLNVPGAVLLDVLAMWRDLSQGT</sequence>